<reference evidence="3 4" key="1">
    <citation type="journal article" date="2023" name="Commun. Biol.">
        <title>Reorganization of the ancestral sex-determining regions during the evolution of trioecy in Pleodorina starrii.</title>
        <authorList>
            <person name="Takahashi K."/>
            <person name="Suzuki S."/>
            <person name="Kawai-Toyooka H."/>
            <person name="Yamamoto K."/>
            <person name="Hamaji T."/>
            <person name="Ootsuki R."/>
            <person name="Yamaguchi H."/>
            <person name="Kawachi M."/>
            <person name="Higashiyama T."/>
            <person name="Nozaki H."/>
        </authorList>
    </citation>
    <scope>NUCLEOTIDE SEQUENCE [LARGE SCALE GENOMIC DNA]</scope>
    <source>
        <strain evidence="3 4">NIES-4479</strain>
    </source>
</reference>
<accession>A0A9W6F531</accession>
<proteinExistence type="predicted"/>
<sequence>MSCPLCERHRLVRDPFNRPCAPAPSPLRQCNRNLQHPTTTTHISHAPRLIASASGVEPVVSAASASMATQSIATQQITSDLAAAAAATLVPPPTASVFEPQLPDAGVLAAQGLVLALTVAAAGYWWLVVVPSERAALGRSKRLGPLDNYLRELERPETARERRLEVWFYSDWLRQRQERRERRQQRQQPGGGADGGDAPAAGGTAEDPYDTTQPDDPNLLRPSALTPAPRFLSLDNPIVATAALLLLAAAVAGLQQH</sequence>
<evidence type="ECO:0000313" key="4">
    <source>
        <dbReference type="Proteomes" id="UP001165080"/>
    </source>
</evidence>
<evidence type="ECO:0000313" key="3">
    <source>
        <dbReference type="EMBL" id="GLC55981.1"/>
    </source>
</evidence>
<keyword evidence="2" id="KW-1133">Transmembrane helix</keyword>
<protein>
    <submittedName>
        <fullName evidence="3">Uncharacterized protein</fullName>
    </submittedName>
</protein>
<gene>
    <name evidence="3" type="primary">PLEST002924</name>
    <name evidence="3" type="ORF">PLESTB_001051500</name>
</gene>
<keyword evidence="4" id="KW-1185">Reference proteome</keyword>
<evidence type="ECO:0000256" key="2">
    <source>
        <dbReference type="SAM" id="Phobius"/>
    </source>
</evidence>
<evidence type="ECO:0000256" key="1">
    <source>
        <dbReference type="SAM" id="MobiDB-lite"/>
    </source>
</evidence>
<name>A0A9W6F531_9CHLO</name>
<organism evidence="3 4">
    <name type="scientific">Pleodorina starrii</name>
    <dbReference type="NCBI Taxonomy" id="330485"/>
    <lineage>
        <taxon>Eukaryota</taxon>
        <taxon>Viridiplantae</taxon>
        <taxon>Chlorophyta</taxon>
        <taxon>core chlorophytes</taxon>
        <taxon>Chlorophyceae</taxon>
        <taxon>CS clade</taxon>
        <taxon>Chlamydomonadales</taxon>
        <taxon>Volvocaceae</taxon>
        <taxon>Pleodorina</taxon>
    </lineage>
</organism>
<dbReference type="Proteomes" id="UP001165080">
    <property type="component" value="Unassembled WGS sequence"/>
</dbReference>
<comment type="caution">
    <text evidence="3">The sequence shown here is derived from an EMBL/GenBank/DDBJ whole genome shotgun (WGS) entry which is preliminary data.</text>
</comment>
<keyword evidence="2" id="KW-0812">Transmembrane</keyword>
<feature type="transmembrane region" description="Helical" evidence="2">
    <location>
        <begin position="105"/>
        <end position="127"/>
    </location>
</feature>
<dbReference type="AlphaFoldDB" id="A0A9W6F531"/>
<dbReference type="EMBL" id="BRXU01000014">
    <property type="protein sequence ID" value="GLC55981.1"/>
    <property type="molecule type" value="Genomic_DNA"/>
</dbReference>
<feature type="region of interest" description="Disordered" evidence="1">
    <location>
        <begin position="179"/>
        <end position="224"/>
    </location>
</feature>
<keyword evidence="2" id="KW-0472">Membrane</keyword>